<dbReference type="Gene3D" id="3.40.190.10">
    <property type="entry name" value="Periplasmic binding protein-like II"/>
    <property type="match status" value="1"/>
</dbReference>
<evidence type="ECO:0000256" key="1">
    <source>
        <dbReference type="ARBA" id="ARBA00006068"/>
    </source>
</evidence>
<feature type="domain" description="Cell envelope-related transcriptional attenuator" evidence="3">
    <location>
        <begin position="263"/>
        <end position="409"/>
    </location>
</feature>
<keyword evidence="2" id="KW-0472">Membrane</keyword>
<keyword evidence="2" id="KW-0812">Transmembrane</keyword>
<evidence type="ECO:0000313" key="5">
    <source>
        <dbReference type="Proteomes" id="UP000095409"/>
    </source>
</evidence>
<dbReference type="Pfam" id="PF03816">
    <property type="entry name" value="LytR_cpsA_psr"/>
    <property type="match status" value="1"/>
</dbReference>
<dbReference type="InterPro" id="IPR004474">
    <property type="entry name" value="LytR_CpsA_psr"/>
</dbReference>
<dbReference type="AlphaFoldDB" id="A0A173WCS7"/>
<dbReference type="NCBIfam" id="TIGR00350">
    <property type="entry name" value="lytR_cpsA_psr"/>
    <property type="match status" value="1"/>
</dbReference>
<proteinExistence type="inferred from homology"/>
<protein>
    <submittedName>
        <fullName evidence="4">Membrane-bound protein lytR</fullName>
    </submittedName>
</protein>
<evidence type="ECO:0000313" key="4">
    <source>
        <dbReference type="EMBL" id="CUN36860.1"/>
    </source>
</evidence>
<organism evidence="4 5">
    <name type="scientific">Blautia obeum</name>
    <dbReference type="NCBI Taxonomy" id="40520"/>
    <lineage>
        <taxon>Bacteria</taxon>
        <taxon>Bacillati</taxon>
        <taxon>Bacillota</taxon>
        <taxon>Clostridia</taxon>
        <taxon>Lachnospirales</taxon>
        <taxon>Lachnospiraceae</taxon>
        <taxon>Blautia</taxon>
    </lineage>
</organism>
<dbReference type="Proteomes" id="UP000095409">
    <property type="component" value="Unassembled WGS sequence"/>
</dbReference>
<sequence>MRITKKQDRMPGIILTILLFVAEIAFTVLLLYTNLLSAKYIGIVFAVLLVLLLIDHLLIRKFRKQIRFWIGIILMVIILAVLGIASFYIYKTVSALDDITGVNKEITEINVYVKQDDAAQSLMDAASYSFGILADLDRENTDTALQQMASETGGEVSTKEYSSLTELADGLLKGDCQAIVLNRAYLDVFDEIDNYASFSSQIREIASEQVEKLVERNTPAPVQTDVQAEDSSDTTQDAAVTDQIYTIFVSGIDTRGDITASSRSDVNIVLTVNARTKQVLMISTPRDYYVPLSISNGVPDKLTHAGIYGINVCMDTLNMLYDTDINYYFRLNFAGFVQIIDALGGITVDSDYDFTTQNSSGYHFTKGPNQVNGEQALAFCRERYAFSAGDRQRGKDQMKVIQGVINKATSPDILKNYLSLLDSLSGCFETNIPYDVITSLVKQQLDEGGSWQVLSYSVDGTGDTQKPYSMSQKAYVMVPDQTTVDKAKTLMQKVRQGFMLSEADVSAQ</sequence>
<accession>A0A173WCS7</accession>
<comment type="similarity">
    <text evidence="1">Belongs to the LytR/CpsA/Psr (LCP) family.</text>
</comment>
<evidence type="ECO:0000259" key="3">
    <source>
        <dbReference type="Pfam" id="PF03816"/>
    </source>
</evidence>
<feature type="transmembrane region" description="Helical" evidence="2">
    <location>
        <begin position="12"/>
        <end position="32"/>
    </location>
</feature>
<gene>
    <name evidence="4" type="primary">lytR_1</name>
    <name evidence="4" type="ORF">ERS852394_00041</name>
</gene>
<feature type="transmembrane region" description="Helical" evidence="2">
    <location>
        <begin position="38"/>
        <end position="59"/>
    </location>
</feature>
<keyword evidence="2" id="KW-1133">Transmembrane helix</keyword>
<dbReference type="InterPro" id="IPR050922">
    <property type="entry name" value="LytR/CpsA/Psr_CW_biosynth"/>
</dbReference>
<reference evidence="4 5" key="1">
    <citation type="submission" date="2015-09" db="EMBL/GenBank/DDBJ databases">
        <authorList>
            <consortium name="Pathogen Informatics"/>
        </authorList>
    </citation>
    <scope>NUCLEOTIDE SEQUENCE [LARGE SCALE GENOMIC DNA]</scope>
    <source>
        <strain evidence="4 5">2789STDY5608837</strain>
    </source>
</reference>
<dbReference type="PANTHER" id="PTHR33392">
    <property type="entry name" value="POLYISOPRENYL-TEICHOIC ACID--PEPTIDOGLYCAN TEICHOIC ACID TRANSFERASE TAGU"/>
    <property type="match status" value="1"/>
</dbReference>
<name>A0A173WCS7_9FIRM</name>
<evidence type="ECO:0000256" key="2">
    <source>
        <dbReference type="SAM" id="Phobius"/>
    </source>
</evidence>
<dbReference type="PANTHER" id="PTHR33392:SF6">
    <property type="entry name" value="POLYISOPRENYL-TEICHOIC ACID--PEPTIDOGLYCAN TEICHOIC ACID TRANSFERASE TAGU"/>
    <property type="match status" value="1"/>
</dbReference>
<feature type="transmembrane region" description="Helical" evidence="2">
    <location>
        <begin position="66"/>
        <end position="90"/>
    </location>
</feature>
<dbReference type="Gene3D" id="3.40.630.190">
    <property type="entry name" value="LCP protein"/>
    <property type="match status" value="1"/>
</dbReference>
<dbReference type="RefSeq" id="WP_055065388.1">
    <property type="nucleotide sequence ID" value="NZ_CAXSOH010000020.1"/>
</dbReference>
<dbReference type="EMBL" id="CYZD01000001">
    <property type="protein sequence ID" value="CUN36860.1"/>
    <property type="molecule type" value="Genomic_DNA"/>
</dbReference>